<keyword evidence="2" id="KW-0408">Iron</keyword>
<reference evidence="6" key="1">
    <citation type="submission" date="2020-05" db="EMBL/GenBank/DDBJ databases">
        <authorList>
            <person name="Chiriac C."/>
            <person name="Salcher M."/>
            <person name="Ghai R."/>
            <person name="Kavagutti S V."/>
        </authorList>
    </citation>
    <scope>NUCLEOTIDE SEQUENCE</scope>
</reference>
<dbReference type="GO" id="GO:0016020">
    <property type="term" value="C:membrane"/>
    <property type="evidence" value="ECO:0007669"/>
    <property type="project" value="TreeGrafter"/>
</dbReference>
<keyword evidence="3" id="KW-0411">Iron-sulfur</keyword>
<dbReference type="InterPro" id="IPR050123">
    <property type="entry name" value="Prok_molybdopt-oxidoreductase"/>
</dbReference>
<evidence type="ECO:0000313" key="6">
    <source>
        <dbReference type="EMBL" id="CAB4871107.1"/>
    </source>
</evidence>
<dbReference type="PANTHER" id="PTHR43105:SF4">
    <property type="entry name" value="PROTEIN YDEP"/>
    <property type="match status" value="1"/>
</dbReference>
<dbReference type="PANTHER" id="PTHR43105">
    <property type="entry name" value="RESPIRATORY NITRATE REDUCTASE"/>
    <property type="match status" value="1"/>
</dbReference>
<dbReference type="SUPFAM" id="SSF53706">
    <property type="entry name" value="Formate dehydrogenase/DMSO reductase, domains 1-3"/>
    <property type="match status" value="1"/>
</dbReference>
<dbReference type="GO" id="GO:0030151">
    <property type="term" value="F:molybdenum ion binding"/>
    <property type="evidence" value="ECO:0007669"/>
    <property type="project" value="InterPro"/>
</dbReference>
<evidence type="ECO:0000256" key="1">
    <source>
        <dbReference type="ARBA" id="ARBA00022723"/>
    </source>
</evidence>
<dbReference type="InterPro" id="IPR006656">
    <property type="entry name" value="Mopterin_OxRdtase"/>
</dbReference>
<protein>
    <submittedName>
        <fullName evidence="6">Unannotated protein</fullName>
    </submittedName>
</protein>
<dbReference type="AlphaFoldDB" id="A0A6J7DKD5"/>
<dbReference type="GO" id="GO:0043546">
    <property type="term" value="F:molybdopterin cofactor binding"/>
    <property type="evidence" value="ECO:0007669"/>
    <property type="project" value="InterPro"/>
</dbReference>
<dbReference type="Gene3D" id="2.40.40.20">
    <property type="match status" value="1"/>
</dbReference>
<dbReference type="EMBL" id="CAFBLJ010000046">
    <property type="protein sequence ID" value="CAB4871107.1"/>
    <property type="molecule type" value="Genomic_DNA"/>
</dbReference>
<dbReference type="Gene3D" id="3.40.228.10">
    <property type="entry name" value="Dimethylsulfoxide Reductase, domain 2"/>
    <property type="match status" value="1"/>
</dbReference>
<dbReference type="Pfam" id="PF01568">
    <property type="entry name" value="Molydop_binding"/>
    <property type="match status" value="1"/>
</dbReference>
<dbReference type="GO" id="GO:0051539">
    <property type="term" value="F:4 iron, 4 sulfur cluster binding"/>
    <property type="evidence" value="ECO:0007669"/>
    <property type="project" value="InterPro"/>
</dbReference>
<proteinExistence type="predicted"/>
<feature type="domain" description="Molybdopterin dinucleotide-binding" evidence="5">
    <location>
        <begin position="634"/>
        <end position="729"/>
    </location>
</feature>
<dbReference type="Pfam" id="PF00384">
    <property type="entry name" value="Molybdopterin"/>
    <property type="match status" value="1"/>
</dbReference>
<dbReference type="InterPro" id="IPR010046">
    <property type="entry name" value="Mopterin_OxRdtse_a_bac"/>
</dbReference>
<evidence type="ECO:0000256" key="2">
    <source>
        <dbReference type="ARBA" id="ARBA00023004"/>
    </source>
</evidence>
<sequence length="742" mass="80737">MARRLWNPKSWVSLSPNGIGHTKPNHLGEMARVAVNVRRTPKRAWKILNEGVCDGCALGVAGFHDWTLDGIHLCTTRLKLLEVNCAPAFDHSVLSDISWLRNRTGVELREMGRLAYPMRRRRGEKGFARISWDDALDAVGLGIRAAGGDRTAIYLTSRGLTNESYYVAGKAARAMGIANIDSAARTCHAPSTIGLKSTIGVAASTCSLQDVLETDVVVLWGANVANNQPVFTKYLYEAKKNGAKVVVINPYLEPGLDRYWVPSKAESFLFGTKLCDLHIPVRPEGDVALANALLKVLLERDAIDHAFIEQHTSGWTELAQHLATLDLDNLLTDAGVDHSTLNELADLYCLSKSAVLIWSMGITQHRYGVEGVQAIVNVALARGNVGRNGTGLMPIRGHSGVQGGAEMGAYATAFPGGVTVSAESARELSALWGFAVPSTPGITAPEMVLACERDELDVLYLDGSNFLDVMPDPKRVEAALARVPLRVHQDIVLTSQMFIDGDDVILLPAATRYEQEGGGTSTTTERQIAFSPEIVSAPGEARSEWRIFSDIAVRMNPKLAPHFDWVDNQTLRTEIAGVVPMYAGIENLSKTHDAIQYGGRHLCEGGQFPLPDGRARFTNLDIAPPVLPDGAFFLSTRRGKQFNSMIFNEVDPLTGATRDAVYIDHRDADALRVAEGDRVVLRSDVGSMNARVKIVALPSRSVQVHWPEGNVLIDAGINEDASRIPDYNAVVTITKLNEEVKS</sequence>
<dbReference type="GO" id="GO:0008863">
    <property type="term" value="F:formate dehydrogenase (NAD+) activity"/>
    <property type="evidence" value="ECO:0007669"/>
    <property type="project" value="InterPro"/>
</dbReference>
<dbReference type="InterPro" id="IPR006657">
    <property type="entry name" value="MoPterin_dinucl-bd_dom"/>
</dbReference>
<gene>
    <name evidence="6" type="ORF">UFOPK3304_01005</name>
</gene>
<dbReference type="InterPro" id="IPR009010">
    <property type="entry name" value="Asp_de-COase-like_dom_sf"/>
</dbReference>
<dbReference type="SUPFAM" id="SSF50692">
    <property type="entry name" value="ADC-like"/>
    <property type="match status" value="1"/>
</dbReference>
<accession>A0A6J7DKD5</accession>
<evidence type="ECO:0000259" key="5">
    <source>
        <dbReference type="Pfam" id="PF01568"/>
    </source>
</evidence>
<evidence type="ECO:0000256" key="3">
    <source>
        <dbReference type="ARBA" id="ARBA00023014"/>
    </source>
</evidence>
<evidence type="ECO:0000259" key="4">
    <source>
        <dbReference type="Pfam" id="PF00384"/>
    </source>
</evidence>
<name>A0A6J7DKD5_9ZZZZ</name>
<organism evidence="6">
    <name type="scientific">freshwater metagenome</name>
    <dbReference type="NCBI Taxonomy" id="449393"/>
    <lineage>
        <taxon>unclassified sequences</taxon>
        <taxon>metagenomes</taxon>
        <taxon>ecological metagenomes</taxon>
    </lineage>
</organism>
<feature type="domain" description="Molybdopterin oxidoreductase" evidence="4">
    <location>
        <begin position="113"/>
        <end position="552"/>
    </location>
</feature>
<dbReference type="NCBIfam" id="TIGR01701">
    <property type="entry name" value="Fdhalpha-like"/>
    <property type="match status" value="1"/>
</dbReference>
<keyword evidence="1" id="KW-0479">Metal-binding</keyword>
<dbReference type="PIRSF" id="PIRSF000144">
    <property type="entry name" value="CbbBc"/>
    <property type="match status" value="1"/>
</dbReference>
<dbReference type="Gene3D" id="3.40.50.740">
    <property type="match status" value="1"/>
</dbReference>